<sequence>MYTNNKVGNVIYKVIEYFGDDVRRINHFLKVYGYAKMIGERENLDDSMQEILEVTAVLHDVGIKVAEQKYNSSAGHYQQLEGPPVAKKILDELGYPDDFVERVMYLIAHHHTYTNIDGMDYQILVEADFLVNADEDRLSSDAIENFKEKIFKTTTGIAVLENNYLNL</sequence>
<dbReference type="InterPro" id="IPR006674">
    <property type="entry name" value="HD_domain"/>
</dbReference>
<reference evidence="2 3" key="1">
    <citation type="submission" date="2020-08" db="EMBL/GenBank/DDBJ databases">
        <title>Genome public.</title>
        <authorList>
            <person name="Liu C."/>
            <person name="Sun Q."/>
        </authorList>
    </citation>
    <scope>NUCLEOTIDE SEQUENCE [LARGE SCALE GENOMIC DNA]</scope>
    <source>
        <strain evidence="2 3">NSJ-43</strain>
    </source>
</reference>
<feature type="domain" description="HD" evidence="1">
    <location>
        <begin position="24"/>
        <end position="117"/>
    </location>
</feature>
<dbReference type="EMBL" id="JACOPD010000006">
    <property type="protein sequence ID" value="MBC5681101.1"/>
    <property type="molecule type" value="Genomic_DNA"/>
</dbReference>
<name>A0ABR7G0Y6_9FIRM</name>
<dbReference type="InterPro" id="IPR003607">
    <property type="entry name" value="HD/PDEase_dom"/>
</dbReference>
<keyword evidence="3" id="KW-1185">Reference proteome</keyword>
<dbReference type="Pfam" id="PF01966">
    <property type="entry name" value="HD"/>
    <property type="match status" value="1"/>
</dbReference>
<dbReference type="RefSeq" id="WP_186836974.1">
    <property type="nucleotide sequence ID" value="NZ_JACOPD010000006.1"/>
</dbReference>
<gene>
    <name evidence="2" type="ORF">H8S01_09030</name>
</gene>
<evidence type="ECO:0000259" key="1">
    <source>
        <dbReference type="Pfam" id="PF01966"/>
    </source>
</evidence>
<protein>
    <submittedName>
        <fullName evidence="2">HD domain-containing protein</fullName>
    </submittedName>
</protein>
<accession>A0ABR7G0Y6</accession>
<comment type="caution">
    <text evidence="2">The sequence shown here is derived from an EMBL/GenBank/DDBJ whole genome shotgun (WGS) entry which is preliminary data.</text>
</comment>
<organism evidence="2 3">
    <name type="scientific">Lachnospira hominis</name>
    <name type="common">ex Liu et al. 2021</name>
    <dbReference type="NCBI Taxonomy" id="2763051"/>
    <lineage>
        <taxon>Bacteria</taxon>
        <taxon>Bacillati</taxon>
        <taxon>Bacillota</taxon>
        <taxon>Clostridia</taxon>
        <taxon>Lachnospirales</taxon>
        <taxon>Lachnospiraceae</taxon>
        <taxon>Lachnospira</taxon>
    </lineage>
</organism>
<proteinExistence type="predicted"/>
<dbReference type="CDD" id="cd00077">
    <property type="entry name" value="HDc"/>
    <property type="match status" value="1"/>
</dbReference>
<dbReference type="Proteomes" id="UP000628463">
    <property type="component" value="Unassembled WGS sequence"/>
</dbReference>
<dbReference type="Gene3D" id="1.10.3210.10">
    <property type="entry name" value="Hypothetical protein af1432"/>
    <property type="match status" value="1"/>
</dbReference>
<evidence type="ECO:0000313" key="3">
    <source>
        <dbReference type="Proteomes" id="UP000628463"/>
    </source>
</evidence>
<dbReference type="SUPFAM" id="SSF109604">
    <property type="entry name" value="HD-domain/PDEase-like"/>
    <property type="match status" value="1"/>
</dbReference>
<evidence type="ECO:0000313" key="2">
    <source>
        <dbReference type="EMBL" id="MBC5681101.1"/>
    </source>
</evidence>